<accession>A0A6H5HDR9</accession>
<dbReference type="AlphaFoldDB" id="A0A6H5HDR9"/>
<dbReference type="EMBL" id="CADCXU010027062">
    <property type="protein sequence ID" value="CAB0014008.1"/>
    <property type="molecule type" value="Genomic_DNA"/>
</dbReference>
<evidence type="ECO:0000313" key="1">
    <source>
        <dbReference type="EMBL" id="CAB0014008.1"/>
    </source>
</evidence>
<keyword evidence="2" id="KW-1185">Reference proteome</keyword>
<dbReference type="Proteomes" id="UP000479000">
    <property type="component" value="Unassembled WGS sequence"/>
</dbReference>
<evidence type="ECO:0000313" key="2">
    <source>
        <dbReference type="Proteomes" id="UP000479000"/>
    </source>
</evidence>
<organism evidence="1 2">
    <name type="scientific">Nesidiocoris tenuis</name>
    <dbReference type="NCBI Taxonomy" id="355587"/>
    <lineage>
        <taxon>Eukaryota</taxon>
        <taxon>Metazoa</taxon>
        <taxon>Ecdysozoa</taxon>
        <taxon>Arthropoda</taxon>
        <taxon>Hexapoda</taxon>
        <taxon>Insecta</taxon>
        <taxon>Pterygota</taxon>
        <taxon>Neoptera</taxon>
        <taxon>Paraneoptera</taxon>
        <taxon>Hemiptera</taxon>
        <taxon>Heteroptera</taxon>
        <taxon>Panheteroptera</taxon>
        <taxon>Cimicomorpha</taxon>
        <taxon>Miridae</taxon>
        <taxon>Dicyphina</taxon>
        <taxon>Nesidiocoris</taxon>
    </lineage>
</organism>
<sequence length="157" mass="17395">MGMEKCEDESMLSKSDGQGFSVQITLEHFPSQSGPSRVTMLANLSNVIFKKNKNKMNESLIKQTNKTLGFFQESECRHEVNRFVRQLLSYVICPTHPSADYLVTHKALRCGQLVVQKGARVSTATMDDGASARREIHSNLAGIAPSSPSRLPTILIK</sequence>
<protein>
    <submittedName>
        <fullName evidence="1">Uncharacterized protein</fullName>
    </submittedName>
</protein>
<proteinExistence type="predicted"/>
<reference evidence="1 2" key="1">
    <citation type="submission" date="2020-02" db="EMBL/GenBank/DDBJ databases">
        <authorList>
            <person name="Ferguson B K."/>
        </authorList>
    </citation>
    <scope>NUCLEOTIDE SEQUENCE [LARGE SCALE GENOMIC DNA]</scope>
</reference>
<name>A0A6H5HDR9_9HEMI</name>
<gene>
    <name evidence="1" type="ORF">NTEN_LOCUS18542</name>
</gene>